<feature type="region of interest" description="Disordered" evidence="3">
    <location>
        <begin position="134"/>
        <end position="177"/>
    </location>
</feature>
<dbReference type="Gene3D" id="3.30.70.330">
    <property type="match status" value="1"/>
</dbReference>
<evidence type="ECO:0000313" key="5">
    <source>
        <dbReference type="EMBL" id="CDP38427.1"/>
    </source>
</evidence>
<feature type="compositionally biased region" description="Basic and acidic residues" evidence="3">
    <location>
        <begin position="1"/>
        <end position="15"/>
    </location>
</feature>
<evidence type="ECO:0000256" key="1">
    <source>
        <dbReference type="ARBA" id="ARBA00022884"/>
    </source>
</evidence>
<name>A0A060THV9_BLAAD</name>
<keyword evidence="1 2" id="KW-0694">RNA-binding</keyword>
<feature type="region of interest" description="Disordered" evidence="3">
    <location>
        <begin position="1"/>
        <end position="65"/>
    </location>
</feature>
<dbReference type="PhylomeDB" id="A0A060THV9"/>
<organism evidence="5">
    <name type="scientific">Blastobotrys adeninivorans</name>
    <name type="common">Yeast</name>
    <name type="synonym">Arxula adeninivorans</name>
    <dbReference type="NCBI Taxonomy" id="409370"/>
    <lineage>
        <taxon>Eukaryota</taxon>
        <taxon>Fungi</taxon>
        <taxon>Dikarya</taxon>
        <taxon>Ascomycota</taxon>
        <taxon>Saccharomycotina</taxon>
        <taxon>Dipodascomycetes</taxon>
        <taxon>Dipodascales</taxon>
        <taxon>Trichomonascaceae</taxon>
        <taxon>Blastobotrys</taxon>
    </lineage>
</organism>
<dbReference type="SUPFAM" id="SSF54928">
    <property type="entry name" value="RNA-binding domain, RBD"/>
    <property type="match status" value="1"/>
</dbReference>
<dbReference type="InterPro" id="IPR035979">
    <property type="entry name" value="RBD_domain_sf"/>
</dbReference>
<dbReference type="GO" id="GO:0005730">
    <property type="term" value="C:nucleolus"/>
    <property type="evidence" value="ECO:0007669"/>
    <property type="project" value="TreeGrafter"/>
</dbReference>
<evidence type="ECO:0000259" key="4">
    <source>
        <dbReference type="PROSITE" id="PS50102"/>
    </source>
</evidence>
<reference evidence="5" key="2">
    <citation type="submission" date="2014-06" db="EMBL/GenBank/DDBJ databases">
        <title>The complete genome of Blastobotrys (Arxula) adeninivorans LS3 - a yeast of biotechnological interest.</title>
        <authorList>
            <person name="Kunze G."/>
            <person name="Gaillardin C."/>
            <person name="Czernicka M."/>
            <person name="Durrens P."/>
            <person name="Martin T."/>
            <person name="Boer E."/>
            <person name="Gabaldon T."/>
            <person name="Cruz J."/>
            <person name="Talla E."/>
            <person name="Marck C."/>
            <person name="Goffeau A."/>
            <person name="Barbe V."/>
            <person name="Baret P."/>
            <person name="Baronian K."/>
            <person name="Beier S."/>
            <person name="Bleykasten C."/>
            <person name="Bode R."/>
            <person name="Casaregola S."/>
            <person name="Despons L."/>
            <person name="Fairhead C."/>
            <person name="Giersberg M."/>
            <person name="Gierski P."/>
            <person name="Hahnel U."/>
            <person name="Hartmann A."/>
            <person name="Jankowska D."/>
            <person name="Jubin C."/>
            <person name="Jung P."/>
            <person name="Lafontaine I."/>
            <person name="Leh-Louis V."/>
            <person name="Lemaire M."/>
            <person name="Marcet-Houben M."/>
            <person name="Mascher M."/>
            <person name="Morel G."/>
            <person name="Richard G.-F."/>
            <person name="Riechen J."/>
            <person name="Sacerdot C."/>
            <person name="Sarkar A."/>
            <person name="Savel G."/>
            <person name="Schacherer J."/>
            <person name="Sherman D."/>
            <person name="Straub M.-L."/>
            <person name="Stein N."/>
            <person name="Thierry A."/>
            <person name="Trautwein-Schult A."/>
            <person name="Westhof E."/>
            <person name="Worch S."/>
            <person name="Dujon B."/>
            <person name="Souciet J.-L."/>
            <person name="Wincker P."/>
            <person name="Scholz U."/>
            <person name="Neuveglise N."/>
        </authorList>
    </citation>
    <scope>NUCLEOTIDE SEQUENCE</scope>
    <source>
        <strain evidence="5">LS3</strain>
    </source>
</reference>
<dbReference type="PROSITE" id="PS50102">
    <property type="entry name" value="RRM"/>
    <property type="match status" value="1"/>
</dbReference>
<dbReference type="InterPro" id="IPR012677">
    <property type="entry name" value="Nucleotide-bd_a/b_plait_sf"/>
</dbReference>
<gene>
    <name evidence="5" type="ORF">GNLVRS02_ARAD1D34430g</name>
</gene>
<dbReference type="PANTHER" id="PTHR23236">
    <property type="entry name" value="EUKARYOTIC TRANSLATION INITIATION FACTOR 4B/4H"/>
    <property type="match status" value="1"/>
</dbReference>
<dbReference type="GO" id="GO:0042274">
    <property type="term" value="P:ribosomal small subunit biogenesis"/>
    <property type="evidence" value="ECO:0007669"/>
    <property type="project" value="TreeGrafter"/>
</dbReference>
<reference evidence="5" key="1">
    <citation type="submission" date="2014-02" db="EMBL/GenBank/DDBJ databases">
        <authorList>
            <person name="Genoscope - CEA"/>
        </authorList>
    </citation>
    <scope>NUCLEOTIDE SEQUENCE</scope>
    <source>
        <strain evidence="5">LS3</strain>
    </source>
</reference>
<feature type="compositionally biased region" description="Basic residues" evidence="3">
    <location>
        <begin position="142"/>
        <end position="154"/>
    </location>
</feature>
<feature type="domain" description="RRM" evidence="4">
    <location>
        <begin position="65"/>
        <end position="136"/>
    </location>
</feature>
<dbReference type="SMART" id="SM00360">
    <property type="entry name" value="RRM"/>
    <property type="match status" value="1"/>
</dbReference>
<protein>
    <submittedName>
        <fullName evidence="5">ARAD1D34430p</fullName>
    </submittedName>
</protein>
<sequence length="177" mass="20170">MGEKLSKKQKKALEFRRRKKGLEPEEEPEQTEQAEQVEQSEDAPESKEPESQSRKKKPKTNGPRFIAFVGNLPYNISEDEIAHHFKSCTPSAIRLRKGFAFAEFDGHDGARRLKVALRLHHTTIRDRKINVELTAGGGGNSAHRRQKIEQRRKKLQQEHHDRITAQARATAAGSKES</sequence>
<accession>A0A060THV9</accession>
<evidence type="ECO:0000256" key="2">
    <source>
        <dbReference type="PROSITE-ProRule" id="PRU00176"/>
    </source>
</evidence>
<dbReference type="GO" id="GO:0019843">
    <property type="term" value="F:rRNA binding"/>
    <property type="evidence" value="ECO:0007669"/>
    <property type="project" value="TreeGrafter"/>
</dbReference>
<dbReference type="InterPro" id="IPR000504">
    <property type="entry name" value="RRM_dom"/>
</dbReference>
<feature type="compositionally biased region" description="Basic and acidic residues" evidence="3">
    <location>
        <begin position="44"/>
        <end position="53"/>
    </location>
</feature>
<dbReference type="Pfam" id="PF00076">
    <property type="entry name" value="RRM_1"/>
    <property type="match status" value="1"/>
</dbReference>
<evidence type="ECO:0000256" key="3">
    <source>
        <dbReference type="SAM" id="MobiDB-lite"/>
    </source>
</evidence>
<dbReference type="EMBL" id="HG937694">
    <property type="protein sequence ID" value="CDP38427.1"/>
    <property type="molecule type" value="Genomic_DNA"/>
</dbReference>
<dbReference type="PANTHER" id="PTHR23236:SF51">
    <property type="entry name" value="NUCLEOLAR PROTEIN 6"/>
    <property type="match status" value="1"/>
</dbReference>
<proteinExistence type="predicted"/>
<dbReference type="AlphaFoldDB" id="A0A060THV9"/>